<feature type="region of interest" description="Disordered" evidence="1">
    <location>
        <begin position="86"/>
        <end position="115"/>
    </location>
</feature>
<feature type="region of interest" description="Disordered" evidence="1">
    <location>
        <begin position="1"/>
        <end position="30"/>
    </location>
</feature>
<dbReference type="Proteomes" id="UP001189429">
    <property type="component" value="Unassembled WGS sequence"/>
</dbReference>
<feature type="compositionally biased region" description="Pro residues" evidence="1">
    <location>
        <begin position="134"/>
        <end position="144"/>
    </location>
</feature>
<feature type="compositionally biased region" description="Low complexity" evidence="1">
    <location>
        <begin position="155"/>
        <end position="175"/>
    </location>
</feature>
<keyword evidence="3" id="KW-1185">Reference proteome</keyword>
<sequence length="175" mass="18913">MGRCRGLAAPFRRRHRERHPAQWPGRRSWHMQRTQGCLDPAPRTHPHTGFEMAPQIAFATHAARINPRVSAPKPLWDAELPWLERCQRPPPQPQRIRARAARPAPPARRVHAGCGGCSSSTACTALLQRARPSSAPPAAPPPSSPSAGEAREPAAVEAEGAAPPLVPVAGRQPLP</sequence>
<reference evidence="2" key="1">
    <citation type="submission" date="2023-10" db="EMBL/GenBank/DDBJ databases">
        <authorList>
            <person name="Chen Y."/>
            <person name="Shah S."/>
            <person name="Dougan E. K."/>
            <person name="Thang M."/>
            <person name="Chan C."/>
        </authorList>
    </citation>
    <scope>NUCLEOTIDE SEQUENCE [LARGE SCALE GENOMIC DNA]</scope>
</reference>
<evidence type="ECO:0000313" key="2">
    <source>
        <dbReference type="EMBL" id="CAK0899197.1"/>
    </source>
</evidence>
<feature type="non-terminal residue" evidence="2">
    <location>
        <position position="175"/>
    </location>
</feature>
<dbReference type="EMBL" id="CAUYUJ010020564">
    <property type="protein sequence ID" value="CAK0899197.1"/>
    <property type="molecule type" value="Genomic_DNA"/>
</dbReference>
<name>A0ABN9XMC2_9DINO</name>
<evidence type="ECO:0000256" key="1">
    <source>
        <dbReference type="SAM" id="MobiDB-lite"/>
    </source>
</evidence>
<gene>
    <name evidence="2" type="ORF">PCOR1329_LOCUS76772</name>
</gene>
<evidence type="ECO:0000313" key="3">
    <source>
        <dbReference type="Proteomes" id="UP001189429"/>
    </source>
</evidence>
<organism evidence="2 3">
    <name type="scientific">Prorocentrum cordatum</name>
    <dbReference type="NCBI Taxonomy" id="2364126"/>
    <lineage>
        <taxon>Eukaryota</taxon>
        <taxon>Sar</taxon>
        <taxon>Alveolata</taxon>
        <taxon>Dinophyceae</taxon>
        <taxon>Prorocentrales</taxon>
        <taxon>Prorocentraceae</taxon>
        <taxon>Prorocentrum</taxon>
    </lineage>
</organism>
<comment type="caution">
    <text evidence="2">The sequence shown here is derived from an EMBL/GenBank/DDBJ whole genome shotgun (WGS) entry which is preliminary data.</text>
</comment>
<proteinExistence type="predicted"/>
<protein>
    <submittedName>
        <fullName evidence="2">Uncharacterized protein</fullName>
    </submittedName>
</protein>
<accession>A0ABN9XMC2</accession>
<feature type="region of interest" description="Disordered" evidence="1">
    <location>
        <begin position="128"/>
        <end position="175"/>
    </location>
</feature>